<feature type="region of interest" description="Disordered" evidence="1">
    <location>
        <begin position="117"/>
        <end position="137"/>
    </location>
</feature>
<dbReference type="Pfam" id="PF12697">
    <property type="entry name" value="Abhydrolase_6"/>
    <property type="match status" value="1"/>
</dbReference>
<feature type="region of interest" description="Disordered" evidence="1">
    <location>
        <begin position="195"/>
        <end position="223"/>
    </location>
</feature>
<dbReference type="GeneID" id="35599767"/>
<dbReference type="PANTHER" id="PTHR47842:SF1">
    <property type="entry name" value="DUF676 DOMAIN-CONTAINING PROTEIN"/>
    <property type="match status" value="1"/>
</dbReference>
<feature type="compositionally biased region" description="Low complexity" evidence="1">
    <location>
        <begin position="428"/>
        <end position="445"/>
    </location>
</feature>
<feature type="region of interest" description="Disordered" evidence="1">
    <location>
        <begin position="426"/>
        <end position="497"/>
    </location>
</feature>
<accession>A0A2D3VB12</accession>
<dbReference type="Proteomes" id="UP000225277">
    <property type="component" value="Unassembled WGS sequence"/>
</dbReference>
<dbReference type="RefSeq" id="XP_023625639.1">
    <property type="nucleotide sequence ID" value="XM_023769871.1"/>
</dbReference>
<feature type="region of interest" description="Disordered" evidence="1">
    <location>
        <begin position="336"/>
        <end position="359"/>
    </location>
</feature>
<dbReference type="Gene3D" id="3.40.50.1820">
    <property type="entry name" value="alpha/beta hydrolase"/>
    <property type="match status" value="1"/>
</dbReference>
<dbReference type="EMBL" id="FJUY01000006">
    <property type="protein sequence ID" value="CZT18749.1"/>
    <property type="molecule type" value="Genomic_DNA"/>
</dbReference>
<evidence type="ECO:0000313" key="3">
    <source>
        <dbReference type="EMBL" id="CZT18749.1"/>
    </source>
</evidence>
<feature type="domain" description="AB hydrolase-1" evidence="2">
    <location>
        <begin position="7"/>
        <end position="219"/>
    </location>
</feature>
<evidence type="ECO:0000313" key="4">
    <source>
        <dbReference type="Proteomes" id="UP000225277"/>
    </source>
</evidence>
<evidence type="ECO:0000259" key="2">
    <source>
        <dbReference type="Pfam" id="PF12697"/>
    </source>
</evidence>
<dbReference type="STRING" id="112498.A0A2D3VB12"/>
<dbReference type="InterPro" id="IPR029058">
    <property type="entry name" value="AB_hydrolase_fold"/>
</dbReference>
<keyword evidence="4" id="KW-1185">Reference proteome</keyword>
<organism evidence="3 4">
    <name type="scientific">Ramularia collo-cygni</name>
    <dbReference type="NCBI Taxonomy" id="112498"/>
    <lineage>
        <taxon>Eukaryota</taxon>
        <taxon>Fungi</taxon>
        <taxon>Dikarya</taxon>
        <taxon>Ascomycota</taxon>
        <taxon>Pezizomycotina</taxon>
        <taxon>Dothideomycetes</taxon>
        <taxon>Dothideomycetidae</taxon>
        <taxon>Mycosphaerellales</taxon>
        <taxon>Mycosphaerellaceae</taxon>
        <taxon>Ramularia</taxon>
    </lineage>
</organism>
<evidence type="ECO:0000256" key="1">
    <source>
        <dbReference type="SAM" id="MobiDB-lite"/>
    </source>
</evidence>
<dbReference type="OrthoDB" id="442243at2759"/>
<reference evidence="3 4" key="1">
    <citation type="submission" date="2016-03" db="EMBL/GenBank/DDBJ databases">
        <authorList>
            <person name="Ploux O."/>
        </authorList>
    </citation>
    <scope>NUCLEOTIDE SEQUENCE [LARGE SCALE GENOMIC DNA]</scope>
    <source>
        <strain evidence="3 4">URUG2</strain>
    </source>
</reference>
<dbReference type="InterPro" id="IPR000073">
    <property type="entry name" value="AB_hydrolase_1"/>
</dbReference>
<protein>
    <recommendedName>
        <fullName evidence="2">AB hydrolase-1 domain-containing protein</fullName>
    </recommendedName>
</protein>
<dbReference type="PANTHER" id="PTHR47842">
    <property type="entry name" value="EXPRESSED PROTEIN"/>
    <property type="match status" value="1"/>
</dbReference>
<gene>
    <name evidence="3" type="ORF">RCC_04593</name>
</gene>
<sequence length="497" mass="53973">MKNTLLLVFVHGFKGNDRTFHSFPQDLRALIAHTLPKINVVSVQYPQYETKGDLRACVSKFKEWLQNKVIDLEVANRTPSPTVDPSVHVILCGHSMGGIVAAEALLSIAGDAPVPPYCDTDGDSNSTAAHDAKDGTSPPPIDVSKLFFPYIEAILAFDTPFLGLNPGIIAHGAEENGTSAYNAFNAASSVFGWGSPTAETPSPSPDASSKGLPSPSDDPASPTMPTRWLRRYAMYGGAAAALAGVAGATYYNWNHINNGLSWAGSHLEFVGCLARGAELQKRVEKVVQLEESHDVGFTIFYGALGEKTVGKTKYAETFVDADRTFCVVPSRKQLASRAGTKRTRPSTDEATVGEEMEQGEQVQDFVQDVEKRKGRWVKCVNQAATDEITAHTTIFAADKNPDYHSMVPRARDQIVEWIGVESDWYLRSDGGQQDDGSPGVAAGAEESVEEHPEEVQDEGEDEDKAMYDEDDKGREDEMMDGEEEDARKESPKPPVGA</sequence>
<feature type="compositionally biased region" description="Basic and acidic residues" evidence="1">
    <location>
        <begin position="464"/>
        <end position="476"/>
    </location>
</feature>
<dbReference type="SUPFAM" id="SSF53474">
    <property type="entry name" value="alpha/beta-Hydrolases"/>
    <property type="match status" value="1"/>
</dbReference>
<dbReference type="AlphaFoldDB" id="A0A2D3VB12"/>
<feature type="compositionally biased region" description="Polar residues" evidence="1">
    <location>
        <begin position="197"/>
        <end position="207"/>
    </location>
</feature>
<name>A0A2D3VB12_9PEZI</name>
<proteinExistence type="predicted"/>